<dbReference type="GO" id="GO:0022857">
    <property type="term" value="F:transmembrane transporter activity"/>
    <property type="evidence" value="ECO:0007669"/>
    <property type="project" value="InterPro"/>
</dbReference>
<feature type="transmembrane region" description="Helical" evidence="9">
    <location>
        <begin position="6"/>
        <end position="25"/>
    </location>
</feature>
<dbReference type="STRING" id="311410.LA5095_06260"/>
<comment type="similarity">
    <text evidence="8">Belongs to the binding-protein-dependent transport system permease family. LivHM subfamily.</text>
</comment>
<gene>
    <name evidence="10" type="primary">livH_5</name>
    <name evidence="10" type="ORF">LA5096_02287</name>
</gene>
<sequence>MIQHLVDGILVGSFLSLGAIGLTMVMHILRFANFSHAELLSIGAYCALVFDKLFESVLPVLSAKFGPLSITGALAVSILISMAVTGFTAVLIDRLIFRRVRQKGGELSMVFASFGMALVIRNIIGLVFGLSSELYSRDIAFAMVLSRDPLLLVKPDQVFVLFAALIIMFGLYLVLSRTTFGFSLRAIAENPSLAQVHGVNLRRMVAAVWIIGGALGAIAGVFYGLSYQITPVMGRDLVLPIFAATIVGGIGSVYGAVLGGFIVGVASNLALVVLPSGYSPSVPFLMILAVLLVRPNGLFGEARA</sequence>
<keyword evidence="4 9" id="KW-0812">Transmembrane</keyword>
<evidence type="ECO:0000313" key="11">
    <source>
        <dbReference type="Proteomes" id="UP000049983"/>
    </source>
</evidence>
<dbReference type="OrthoDB" id="9807115at2"/>
<evidence type="ECO:0000256" key="8">
    <source>
        <dbReference type="ARBA" id="ARBA00037998"/>
    </source>
</evidence>
<evidence type="ECO:0000256" key="7">
    <source>
        <dbReference type="ARBA" id="ARBA00023136"/>
    </source>
</evidence>
<accession>A0A0M7A4A0</accession>
<evidence type="ECO:0000256" key="3">
    <source>
        <dbReference type="ARBA" id="ARBA00022475"/>
    </source>
</evidence>
<feature type="transmembrane region" description="Helical" evidence="9">
    <location>
        <begin position="109"/>
        <end position="130"/>
    </location>
</feature>
<dbReference type="Proteomes" id="UP000049983">
    <property type="component" value="Unassembled WGS sequence"/>
</dbReference>
<dbReference type="EMBL" id="CXWC01000009">
    <property type="protein sequence ID" value="CTQ69888.1"/>
    <property type="molecule type" value="Genomic_DNA"/>
</dbReference>
<dbReference type="Pfam" id="PF02653">
    <property type="entry name" value="BPD_transp_2"/>
    <property type="match status" value="1"/>
</dbReference>
<keyword evidence="2" id="KW-0813">Transport</keyword>
<dbReference type="InterPro" id="IPR001851">
    <property type="entry name" value="ABC_transp_permease"/>
</dbReference>
<keyword evidence="7 9" id="KW-0472">Membrane</keyword>
<evidence type="ECO:0000256" key="6">
    <source>
        <dbReference type="ARBA" id="ARBA00022989"/>
    </source>
</evidence>
<keyword evidence="5" id="KW-0029">Amino-acid transport</keyword>
<dbReference type="AlphaFoldDB" id="A0A0M7A4A0"/>
<dbReference type="RefSeq" id="WP_055391890.1">
    <property type="nucleotide sequence ID" value="NZ_CANKXR010000017.1"/>
</dbReference>
<dbReference type="PANTHER" id="PTHR11795:SF445">
    <property type="entry name" value="AMINO ACID ABC TRANSPORTER PERMEASE PROTEIN"/>
    <property type="match status" value="1"/>
</dbReference>
<reference evidence="11" key="1">
    <citation type="submission" date="2015-07" db="EMBL/GenBank/DDBJ databases">
        <authorList>
            <person name="Rodrigo-Torres Lidia"/>
            <person name="Arahal R.David."/>
        </authorList>
    </citation>
    <scope>NUCLEOTIDE SEQUENCE [LARGE SCALE GENOMIC DNA]</scope>
    <source>
        <strain evidence="11">CECT 5096</strain>
    </source>
</reference>
<feature type="transmembrane region" description="Helical" evidence="9">
    <location>
        <begin position="74"/>
        <end position="97"/>
    </location>
</feature>
<evidence type="ECO:0000313" key="10">
    <source>
        <dbReference type="EMBL" id="CTQ69888.1"/>
    </source>
</evidence>
<dbReference type="CDD" id="cd06582">
    <property type="entry name" value="TM_PBP1_LivH_like"/>
    <property type="match status" value="1"/>
</dbReference>
<keyword evidence="11" id="KW-1185">Reference proteome</keyword>
<dbReference type="GO" id="GO:0006865">
    <property type="term" value="P:amino acid transport"/>
    <property type="evidence" value="ECO:0007669"/>
    <property type="project" value="UniProtKB-KW"/>
</dbReference>
<organism evidence="10 11">
    <name type="scientific">Roseibium album</name>
    <dbReference type="NCBI Taxonomy" id="311410"/>
    <lineage>
        <taxon>Bacteria</taxon>
        <taxon>Pseudomonadati</taxon>
        <taxon>Pseudomonadota</taxon>
        <taxon>Alphaproteobacteria</taxon>
        <taxon>Hyphomicrobiales</taxon>
        <taxon>Stappiaceae</taxon>
        <taxon>Roseibium</taxon>
    </lineage>
</organism>
<name>A0A0M7A4A0_9HYPH</name>
<protein>
    <submittedName>
        <fullName evidence="10">LIV-I protein H</fullName>
    </submittedName>
</protein>
<dbReference type="InterPro" id="IPR052157">
    <property type="entry name" value="BCAA_transport_permease"/>
</dbReference>
<feature type="transmembrane region" description="Helical" evidence="9">
    <location>
        <begin position="269"/>
        <end position="293"/>
    </location>
</feature>
<evidence type="ECO:0000256" key="9">
    <source>
        <dbReference type="SAM" id="Phobius"/>
    </source>
</evidence>
<feature type="transmembrane region" description="Helical" evidence="9">
    <location>
        <begin position="204"/>
        <end position="225"/>
    </location>
</feature>
<evidence type="ECO:0000256" key="1">
    <source>
        <dbReference type="ARBA" id="ARBA00004651"/>
    </source>
</evidence>
<proteinExistence type="inferred from homology"/>
<feature type="transmembrane region" description="Helical" evidence="9">
    <location>
        <begin position="237"/>
        <end position="262"/>
    </location>
</feature>
<evidence type="ECO:0000256" key="4">
    <source>
        <dbReference type="ARBA" id="ARBA00022692"/>
    </source>
</evidence>
<dbReference type="GeneID" id="97669677"/>
<keyword evidence="6 9" id="KW-1133">Transmembrane helix</keyword>
<keyword evidence="3" id="KW-1003">Cell membrane</keyword>
<evidence type="ECO:0000256" key="5">
    <source>
        <dbReference type="ARBA" id="ARBA00022970"/>
    </source>
</evidence>
<evidence type="ECO:0000256" key="2">
    <source>
        <dbReference type="ARBA" id="ARBA00022448"/>
    </source>
</evidence>
<feature type="transmembrane region" description="Helical" evidence="9">
    <location>
        <begin position="158"/>
        <end position="175"/>
    </location>
</feature>
<comment type="subcellular location">
    <subcellularLocation>
        <location evidence="1">Cell membrane</location>
        <topology evidence="1">Multi-pass membrane protein</topology>
    </subcellularLocation>
</comment>
<dbReference type="GO" id="GO:0005886">
    <property type="term" value="C:plasma membrane"/>
    <property type="evidence" value="ECO:0007669"/>
    <property type="project" value="UniProtKB-SubCell"/>
</dbReference>
<dbReference type="PANTHER" id="PTHR11795">
    <property type="entry name" value="BRANCHED-CHAIN AMINO ACID TRANSPORT SYSTEM PERMEASE PROTEIN LIVH"/>
    <property type="match status" value="1"/>
</dbReference>